<dbReference type="InterPro" id="IPR002909">
    <property type="entry name" value="IPT_dom"/>
</dbReference>
<reference evidence="3 4" key="1">
    <citation type="journal article" date="2019" name="Microorganisms">
        <title>Systematic Affiliation and Genome Analysis of Subtercola vilae DB165(T) with Particular Emphasis on Cold Adaptation of an Isolate from a High-Altitude Cold Volcano Lake.</title>
        <authorList>
            <person name="Villalobos A.S."/>
            <person name="Wiese J."/>
            <person name="Imhoff J.F."/>
            <person name="Dorador C."/>
            <person name="Keller A."/>
            <person name="Hentschel U."/>
        </authorList>
    </citation>
    <scope>NUCLEOTIDE SEQUENCE [LARGE SCALE GENOMIC DNA]</scope>
    <source>
        <strain evidence="3 4">DB165</strain>
    </source>
</reference>
<dbReference type="SUPFAM" id="SSF81296">
    <property type="entry name" value="E set domains"/>
    <property type="match status" value="1"/>
</dbReference>
<dbReference type="InterPro" id="IPR014756">
    <property type="entry name" value="Ig_E-set"/>
</dbReference>
<dbReference type="Pfam" id="PF01833">
    <property type="entry name" value="TIG"/>
    <property type="match status" value="1"/>
</dbReference>
<keyword evidence="1" id="KW-0732">Signal</keyword>
<dbReference type="EMBL" id="QYRT01000037">
    <property type="protein sequence ID" value="TIH33078.1"/>
    <property type="molecule type" value="Genomic_DNA"/>
</dbReference>
<organism evidence="3 4">
    <name type="scientific">Subtercola vilae</name>
    <dbReference type="NCBI Taxonomy" id="2056433"/>
    <lineage>
        <taxon>Bacteria</taxon>
        <taxon>Bacillati</taxon>
        <taxon>Actinomycetota</taxon>
        <taxon>Actinomycetes</taxon>
        <taxon>Micrococcales</taxon>
        <taxon>Microbacteriaceae</taxon>
        <taxon>Subtercola</taxon>
    </lineage>
</organism>
<proteinExistence type="predicted"/>
<evidence type="ECO:0000313" key="4">
    <source>
        <dbReference type="Proteomes" id="UP000306192"/>
    </source>
</evidence>
<name>A0A4T2BU67_9MICO</name>
<protein>
    <recommendedName>
        <fullName evidence="2">IPT/TIG domain-containing protein</fullName>
    </recommendedName>
</protein>
<dbReference type="GO" id="GO:0005975">
    <property type="term" value="P:carbohydrate metabolic process"/>
    <property type="evidence" value="ECO:0007669"/>
    <property type="project" value="UniProtKB-ARBA"/>
</dbReference>
<dbReference type="PANTHER" id="PTHR40032">
    <property type="entry name" value="EXPORTED PROTEIN-RELATED"/>
    <property type="match status" value="1"/>
</dbReference>
<dbReference type="InterPro" id="IPR006311">
    <property type="entry name" value="TAT_signal"/>
</dbReference>
<dbReference type="InterPro" id="IPR013783">
    <property type="entry name" value="Ig-like_fold"/>
</dbReference>
<keyword evidence="4" id="KW-1185">Reference proteome</keyword>
<dbReference type="InterPro" id="IPR024301">
    <property type="entry name" value="Amidase_6"/>
</dbReference>
<dbReference type="RefSeq" id="WP_136643152.1">
    <property type="nucleotide sequence ID" value="NZ_QYRT01000037.1"/>
</dbReference>
<dbReference type="Gene3D" id="2.60.40.10">
    <property type="entry name" value="Immunoglobulins"/>
    <property type="match status" value="1"/>
</dbReference>
<dbReference type="SMART" id="SM00429">
    <property type="entry name" value="IPT"/>
    <property type="match status" value="1"/>
</dbReference>
<evidence type="ECO:0000256" key="1">
    <source>
        <dbReference type="SAM" id="SignalP"/>
    </source>
</evidence>
<dbReference type="PANTHER" id="PTHR40032:SF1">
    <property type="entry name" value="EXPORTED PROTEIN"/>
    <property type="match status" value="1"/>
</dbReference>
<dbReference type="PROSITE" id="PS51257">
    <property type="entry name" value="PROKAR_LIPOPROTEIN"/>
    <property type="match status" value="1"/>
</dbReference>
<dbReference type="PROSITE" id="PS51318">
    <property type="entry name" value="TAT"/>
    <property type="match status" value="1"/>
</dbReference>
<feature type="domain" description="IPT/TIG" evidence="2">
    <location>
        <begin position="48"/>
        <end position="134"/>
    </location>
</feature>
<feature type="chain" id="PRO_5038487196" description="IPT/TIG domain-containing protein" evidence="1">
    <location>
        <begin position="21"/>
        <end position="297"/>
    </location>
</feature>
<dbReference type="Proteomes" id="UP000306192">
    <property type="component" value="Unassembled WGS sequence"/>
</dbReference>
<gene>
    <name evidence="3" type="ORF">D4765_15145</name>
</gene>
<feature type="signal peptide" evidence="1">
    <location>
        <begin position="1"/>
        <end position="20"/>
    </location>
</feature>
<dbReference type="AlphaFoldDB" id="A0A4T2BU67"/>
<accession>A0A4T2BU67</accession>
<evidence type="ECO:0000313" key="3">
    <source>
        <dbReference type="EMBL" id="TIH33078.1"/>
    </source>
</evidence>
<comment type="caution">
    <text evidence="3">The sequence shown here is derived from an EMBL/GenBank/DDBJ whole genome shotgun (WGS) entry which is preliminary data.</text>
</comment>
<dbReference type="OrthoDB" id="4981342at2"/>
<dbReference type="Pfam" id="PF12671">
    <property type="entry name" value="Amidase_6"/>
    <property type="match status" value="1"/>
</dbReference>
<sequence>MPTRRSFLFLAVGTGLMAVAGCTAISAVGEESHAGAASPSPSPTLTPNPLVTDASVASGSLVGGTTVTLTGSDLAGVVSVLVGTVGAASLTSTGDGQVTFVTPAAIDYQPANAMITLTKADGTTVDTGKEFTYEAVTSVDKQMQYAFTYWQNYNLDAWGKFSDNDCGNFVNQTLVARGWAQNDDWYSDYATTGDYSFSWIRGNEMDDYLASRTDTHRLELADRAKLKPGDVAMFDWDPQNDNGVDHTMVVSAVIANPDGSTSIKLVGHTLDAQYRDLDQAITVDNPGGTAHFYSISD</sequence>
<evidence type="ECO:0000259" key="2">
    <source>
        <dbReference type="SMART" id="SM00429"/>
    </source>
</evidence>
<dbReference type="CDD" id="cd00102">
    <property type="entry name" value="IPT"/>
    <property type="match status" value="1"/>
</dbReference>